<evidence type="ECO:0000313" key="1">
    <source>
        <dbReference type="EMBL" id="QDU24308.1"/>
    </source>
</evidence>
<name>A0A517Y3K9_9BACT</name>
<gene>
    <name evidence="1" type="ORF">ETAA1_63220</name>
</gene>
<accession>A0A517Y3K9</accession>
<proteinExistence type="predicted"/>
<dbReference type="Proteomes" id="UP000319576">
    <property type="component" value="Chromosome"/>
</dbReference>
<dbReference type="EMBL" id="CP036273">
    <property type="protein sequence ID" value="QDU24308.1"/>
    <property type="molecule type" value="Genomic_DNA"/>
</dbReference>
<protein>
    <submittedName>
        <fullName evidence="1">Uncharacterized protein</fullName>
    </submittedName>
</protein>
<keyword evidence="2" id="KW-1185">Reference proteome</keyword>
<reference evidence="1 2" key="1">
    <citation type="submission" date="2019-02" db="EMBL/GenBank/DDBJ databases">
        <title>Deep-cultivation of Planctomycetes and their phenomic and genomic characterization uncovers novel biology.</title>
        <authorList>
            <person name="Wiegand S."/>
            <person name="Jogler M."/>
            <person name="Boedeker C."/>
            <person name="Pinto D."/>
            <person name="Vollmers J."/>
            <person name="Rivas-Marin E."/>
            <person name="Kohn T."/>
            <person name="Peeters S.H."/>
            <person name="Heuer A."/>
            <person name="Rast P."/>
            <person name="Oberbeckmann S."/>
            <person name="Bunk B."/>
            <person name="Jeske O."/>
            <person name="Meyerdierks A."/>
            <person name="Storesund J.E."/>
            <person name="Kallscheuer N."/>
            <person name="Luecker S."/>
            <person name="Lage O.M."/>
            <person name="Pohl T."/>
            <person name="Merkel B.J."/>
            <person name="Hornburger P."/>
            <person name="Mueller R.-W."/>
            <person name="Bruemmer F."/>
            <person name="Labrenz M."/>
            <person name="Spormann A.M."/>
            <person name="Op den Camp H."/>
            <person name="Overmann J."/>
            <person name="Amann R."/>
            <person name="Jetten M.S.M."/>
            <person name="Mascher T."/>
            <person name="Medema M.H."/>
            <person name="Devos D.P."/>
            <person name="Kaster A.-K."/>
            <person name="Ovreas L."/>
            <person name="Rohde M."/>
            <person name="Galperin M.Y."/>
            <person name="Jogler C."/>
        </authorList>
    </citation>
    <scope>NUCLEOTIDE SEQUENCE [LARGE SCALE GENOMIC DNA]</scope>
    <source>
        <strain evidence="1 2">ETA_A1</strain>
    </source>
</reference>
<sequence>MSEHATTDASTDTTSIYGDQRRRRQYRIVARLLREYTARVYRIADNLGAYLDGFLPSHPDGSPPPRSVVTDVGRFRLVWEDILDAALQASQMLVHFRLYPAEEAELRLRLKDAEHVVGRTAELVNDIVACGGVAFGDPMAAERVQAAIYLSRRPFRR</sequence>
<dbReference type="KEGG" id="uli:ETAA1_63220"/>
<dbReference type="RefSeq" id="WP_145244474.1">
    <property type="nucleotide sequence ID" value="NZ_CP036273.1"/>
</dbReference>
<organism evidence="1 2">
    <name type="scientific">Urbifossiella limnaea</name>
    <dbReference type="NCBI Taxonomy" id="2528023"/>
    <lineage>
        <taxon>Bacteria</taxon>
        <taxon>Pseudomonadati</taxon>
        <taxon>Planctomycetota</taxon>
        <taxon>Planctomycetia</taxon>
        <taxon>Gemmatales</taxon>
        <taxon>Gemmataceae</taxon>
        <taxon>Urbifossiella</taxon>
    </lineage>
</organism>
<dbReference type="AlphaFoldDB" id="A0A517Y3K9"/>
<evidence type="ECO:0000313" key="2">
    <source>
        <dbReference type="Proteomes" id="UP000319576"/>
    </source>
</evidence>